<feature type="transmembrane region" description="Helical" evidence="7">
    <location>
        <begin position="226"/>
        <end position="243"/>
    </location>
</feature>
<dbReference type="InterPro" id="IPR020846">
    <property type="entry name" value="MFS_dom"/>
</dbReference>
<comment type="subcellular location">
    <subcellularLocation>
        <location evidence="1">Cell membrane</location>
        <topology evidence="1">Multi-pass membrane protein</topology>
    </subcellularLocation>
</comment>
<feature type="transmembrane region" description="Helical" evidence="7">
    <location>
        <begin position="76"/>
        <end position="96"/>
    </location>
</feature>
<dbReference type="FunFam" id="1.20.1720.10:FF:000004">
    <property type="entry name" value="EmrB/QacA family drug resistance transporter"/>
    <property type="match status" value="1"/>
</dbReference>
<feature type="transmembrane region" description="Helical" evidence="7">
    <location>
        <begin position="469"/>
        <end position="487"/>
    </location>
</feature>
<keyword evidence="3" id="KW-1003">Cell membrane</keyword>
<evidence type="ECO:0000256" key="6">
    <source>
        <dbReference type="ARBA" id="ARBA00023136"/>
    </source>
</evidence>
<feature type="domain" description="Major facilitator superfamily (MFS) profile" evidence="8">
    <location>
        <begin position="11"/>
        <end position="491"/>
    </location>
</feature>
<protein>
    <submittedName>
        <fullName evidence="9">MFS transporter</fullName>
    </submittedName>
</protein>
<name>A0A9X2BGK0_9BACL</name>
<dbReference type="InterPro" id="IPR004638">
    <property type="entry name" value="EmrB-like"/>
</dbReference>
<keyword evidence="10" id="KW-1185">Reference proteome</keyword>
<feature type="transmembrane region" description="Helical" evidence="7">
    <location>
        <begin position="46"/>
        <end position="64"/>
    </location>
</feature>
<feature type="transmembrane region" description="Helical" evidence="7">
    <location>
        <begin position="293"/>
        <end position="314"/>
    </location>
</feature>
<keyword evidence="5 7" id="KW-1133">Transmembrane helix</keyword>
<dbReference type="InterPro" id="IPR036259">
    <property type="entry name" value="MFS_trans_sf"/>
</dbReference>
<feature type="transmembrane region" description="Helical" evidence="7">
    <location>
        <begin position="197"/>
        <end position="214"/>
    </location>
</feature>
<feature type="transmembrane region" description="Helical" evidence="7">
    <location>
        <begin position="263"/>
        <end position="287"/>
    </location>
</feature>
<evidence type="ECO:0000259" key="8">
    <source>
        <dbReference type="PROSITE" id="PS50850"/>
    </source>
</evidence>
<feature type="transmembrane region" description="Helical" evidence="7">
    <location>
        <begin position="135"/>
        <end position="156"/>
    </location>
</feature>
<dbReference type="PANTHER" id="PTHR23501">
    <property type="entry name" value="MAJOR FACILITATOR SUPERFAMILY"/>
    <property type="match status" value="1"/>
</dbReference>
<dbReference type="PROSITE" id="PS50850">
    <property type="entry name" value="MFS"/>
    <property type="match status" value="1"/>
</dbReference>
<keyword evidence="2" id="KW-0813">Transport</keyword>
<dbReference type="GO" id="GO:0022857">
    <property type="term" value="F:transmembrane transporter activity"/>
    <property type="evidence" value="ECO:0007669"/>
    <property type="project" value="InterPro"/>
</dbReference>
<keyword evidence="4 7" id="KW-0812">Transmembrane</keyword>
<feature type="transmembrane region" description="Helical" evidence="7">
    <location>
        <begin position="102"/>
        <end position="123"/>
    </location>
</feature>
<dbReference type="Proteomes" id="UP001139011">
    <property type="component" value="Unassembled WGS sequence"/>
</dbReference>
<dbReference type="AlphaFoldDB" id="A0A9X2BGK0"/>
<evidence type="ECO:0000256" key="7">
    <source>
        <dbReference type="SAM" id="Phobius"/>
    </source>
</evidence>
<evidence type="ECO:0000256" key="5">
    <source>
        <dbReference type="ARBA" id="ARBA00022989"/>
    </source>
</evidence>
<gene>
    <name evidence="9" type="ORF">LCY76_08275</name>
</gene>
<dbReference type="InterPro" id="IPR011701">
    <property type="entry name" value="MFS"/>
</dbReference>
<feature type="transmembrane region" description="Helical" evidence="7">
    <location>
        <begin position="357"/>
        <end position="375"/>
    </location>
</feature>
<dbReference type="SUPFAM" id="SSF103473">
    <property type="entry name" value="MFS general substrate transporter"/>
    <property type="match status" value="1"/>
</dbReference>
<keyword evidence="6 7" id="KW-0472">Membrane</keyword>
<dbReference type="PANTHER" id="PTHR23501:SF170">
    <property type="entry name" value="MULTIDRUG RESISTANCE PROTEIN 3"/>
    <property type="match status" value="1"/>
</dbReference>
<dbReference type="RefSeq" id="WP_248252236.1">
    <property type="nucleotide sequence ID" value="NZ_JAIWJX010000002.1"/>
</dbReference>
<dbReference type="GO" id="GO:0005886">
    <property type="term" value="C:plasma membrane"/>
    <property type="evidence" value="ECO:0007669"/>
    <property type="project" value="UniProtKB-SubCell"/>
</dbReference>
<reference evidence="9" key="1">
    <citation type="submission" date="2021-09" db="EMBL/GenBank/DDBJ databases">
        <title>Genome analysis of Fictibacillus sp. KIGAM418 isolated from marine sediment.</title>
        <authorList>
            <person name="Seo M.-J."/>
            <person name="Cho E.-S."/>
            <person name="Hwang C.Y."/>
        </authorList>
    </citation>
    <scope>NUCLEOTIDE SEQUENCE</scope>
    <source>
        <strain evidence="9">KIGAM418</strain>
    </source>
</reference>
<organism evidence="9 10">
    <name type="scientific">Fictibacillus marinisediminis</name>
    <dbReference type="NCBI Taxonomy" id="2878389"/>
    <lineage>
        <taxon>Bacteria</taxon>
        <taxon>Bacillati</taxon>
        <taxon>Bacillota</taxon>
        <taxon>Bacilli</taxon>
        <taxon>Bacillales</taxon>
        <taxon>Fictibacillaceae</taxon>
        <taxon>Fictibacillus</taxon>
    </lineage>
</organism>
<dbReference type="NCBIfam" id="TIGR00711">
    <property type="entry name" value="efflux_EmrB"/>
    <property type="match status" value="1"/>
</dbReference>
<dbReference type="Pfam" id="PF07690">
    <property type="entry name" value="MFS_1"/>
    <property type="match status" value="2"/>
</dbReference>
<dbReference type="EMBL" id="JAIWJX010000002">
    <property type="protein sequence ID" value="MCK6256588.1"/>
    <property type="molecule type" value="Genomic_DNA"/>
</dbReference>
<evidence type="ECO:0000313" key="10">
    <source>
        <dbReference type="Proteomes" id="UP001139011"/>
    </source>
</evidence>
<dbReference type="CDD" id="cd17502">
    <property type="entry name" value="MFS_Azr1_MDR_like"/>
    <property type="match status" value="1"/>
</dbReference>
<evidence type="ECO:0000256" key="3">
    <source>
        <dbReference type="ARBA" id="ARBA00022475"/>
    </source>
</evidence>
<dbReference type="Gene3D" id="1.20.1720.10">
    <property type="entry name" value="Multidrug resistance protein D"/>
    <property type="match status" value="1"/>
</dbReference>
<evidence type="ECO:0000313" key="9">
    <source>
        <dbReference type="EMBL" id="MCK6256588.1"/>
    </source>
</evidence>
<proteinExistence type="predicted"/>
<feature type="transmembrane region" description="Helical" evidence="7">
    <location>
        <begin position="326"/>
        <end position="345"/>
    </location>
</feature>
<sequence>MVNQKSNNNFVVAGLLLGILMSAMDNTIVATALGTIVAELGELDKFIWVTSSYMIASVASMLIFGKLSDMYGRKKFYITGLGLFIIGSVLCGMADSMTQLSVYRAIQGIGGGALMPIAFTIIFDIFPVEQRGKMTGLFGAVFGMSSVFGPLLGAYLTDYLDWRWIFYVNLPLGLLSLVFILKYYFESLEHREQKIDYLGAGLLVASIVSLMFALEFGGKDYEWDSALILSLFAAFAVLFVLFIRVERSAADPIVSLNLFKSRLFLSSQGIAFFYGSVFILATMYIPIYIQGVFGGSATNAGLILMPMMIGVVVGSQTGGRTVITSSYRNVMLVSGSIFLVGVYLLSTMSTDTSRLLVTLYMVLTGIGVGFSFPVLSMASVHMLDPRQRGSANSQNAFFRLIGMTLGITIFGTIQNNLLTDKLKDALPQFAKFQKNVDSRALLQPEVRKQIPPEVLDKMTGILADSIAKIFQYSLISVVIALLFIIFMGNARVKESDNAESGRRKASEV</sequence>
<comment type="caution">
    <text evidence="9">The sequence shown here is derived from an EMBL/GenBank/DDBJ whole genome shotgun (WGS) entry which is preliminary data.</text>
</comment>
<evidence type="ECO:0000256" key="2">
    <source>
        <dbReference type="ARBA" id="ARBA00022448"/>
    </source>
</evidence>
<evidence type="ECO:0000256" key="4">
    <source>
        <dbReference type="ARBA" id="ARBA00022692"/>
    </source>
</evidence>
<feature type="transmembrane region" description="Helical" evidence="7">
    <location>
        <begin position="162"/>
        <end position="185"/>
    </location>
</feature>
<accession>A0A9X2BGK0</accession>
<dbReference type="Gene3D" id="1.20.1250.20">
    <property type="entry name" value="MFS general substrate transporter like domains"/>
    <property type="match status" value="1"/>
</dbReference>
<evidence type="ECO:0000256" key="1">
    <source>
        <dbReference type="ARBA" id="ARBA00004651"/>
    </source>
</evidence>
<feature type="transmembrane region" description="Helical" evidence="7">
    <location>
        <begin position="396"/>
        <end position="413"/>
    </location>
</feature>